<feature type="region of interest" description="Disordered" evidence="1">
    <location>
        <begin position="1"/>
        <end position="21"/>
    </location>
</feature>
<comment type="caution">
    <text evidence="2">The sequence shown here is derived from an EMBL/GenBank/DDBJ whole genome shotgun (WGS) entry which is preliminary data.</text>
</comment>
<protein>
    <recommendedName>
        <fullName evidence="4">MoaD/ThiS family protein</fullName>
    </recommendedName>
</protein>
<evidence type="ECO:0000313" key="2">
    <source>
        <dbReference type="EMBL" id="GAA0413655.1"/>
    </source>
</evidence>
<dbReference type="InterPro" id="IPR003749">
    <property type="entry name" value="ThiS/MoaD-like"/>
</dbReference>
<dbReference type="InterPro" id="IPR052045">
    <property type="entry name" value="Sulfur_Carrier/Prot_Modifier"/>
</dbReference>
<dbReference type="EMBL" id="BAAABX010000044">
    <property type="protein sequence ID" value="GAA0413655.1"/>
    <property type="molecule type" value="Genomic_DNA"/>
</dbReference>
<evidence type="ECO:0000313" key="3">
    <source>
        <dbReference type="Proteomes" id="UP001500879"/>
    </source>
</evidence>
<dbReference type="Proteomes" id="UP001500879">
    <property type="component" value="Unassembled WGS sequence"/>
</dbReference>
<evidence type="ECO:0008006" key="4">
    <source>
        <dbReference type="Google" id="ProtNLM"/>
    </source>
</evidence>
<accession>A0ABN0YWD9</accession>
<dbReference type="InterPro" id="IPR016155">
    <property type="entry name" value="Mopterin_synth/thiamin_S_b"/>
</dbReference>
<dbReference type="PANTHER" id="PTHR38031:SF1">
    <property type="entry name" value="SULFUR CARRIER PROTEIN CYSO"/>
    <property type="match status" value="1"/>
</dbReference>
<evidence type="ECO:0000256" key="1">
    <source>
        <dbReference type="SAM" id="MobiDB-lite"/>
    </source>
</evidence>
<name>A0ABN0YWD9_9ACTN</name>
<organism evidence="2 3">
    <name type="scientific">Streptomyces luteireticuli</name>
    <dbReference type="NCBI Taxonomy" id="173858"/>
    <lineage>
        <taxon>Bacteria</taxon>
        <taxon>Bacillati</taxon>
        <taxon>Actinomycetota</taxon>
        <taxon>Actinomycetes</taxon>
        <taxon>Kitasatosporales</taxon>
        <taxon>Streptomycetaceae</taxon>
        <taxon>Streptomyces</taxon>
    </lineage>
</organism>
<dbReference type="PANTHER" id="PTHR38031">
    <property type="entry name" value="SULFUR CARRIER PROTEIN SLR0821-RELATED"/>
    <property type="match status" value="1"/>
</dbReference>
<proteinExistence type="predicted"/>
<gene>
    <name evidence="2" type="ORF">GCM10010357_38530</name>
</gene>
<dbReference type="Pfam" id="PF02597">
    <property type="entry name" value="ThiS"/>
    <property type="match status" value="1"/>
</dbReference>
<keyword evidence="3" id="KW-1185">Reference proteome</keyword>
<dbReference type="Gene3D" id="3.10.20.30">
    <property type="match status" value="1"/>
</dbReference>
<dbReference type="InterPro" id="IPR012675">
    <property type="entry name" value="Beta-grasp_dom_sf"/>
</dbReference>
<sequence length="130" mass="13999">MKGRARGNPHRQAPTTTRIRTPTRIRPRTHPLNTESEHPMSVTVRIPTILRTYTANQAEVSAEGATLAEVIADLERNHPGIGGRVLDDDGKLRRFVNVYVNDDDVRFEGGLAAPTPDGAGVSIIPAVAGG</sequence>
<dbReference type="SUPFAM" id="SSF54285">
    <property type="entry name" value="MoaD/ThiS"/>
    <property type="match status" value="1"/>
</dbReference>
<reference evidence="2 3" key="1">
    <citation type="journal article" date="2019" name="Int. J. Syst. Evol. Microbiol.">
        <title>The Global Catalogue of Microorganisms (GCM) 10K type strain sequencing project: providing services to taxonomists for standard genome sequencing and annotation.</title>
        <authorList>
            <consortium name="The Broad Institute Genomics Platform"/>
            <consortium name="The Broad Institute Genome Sequencing Center for Infectious Disease"/>
            <person name="Wu L."/>
            <person name="Ma J."/>
        </authorList>
    </citation>
    <scope>NUCLEOTIDE SEQUENCE [LARGE SCALE GENOMIC DNA]</scope>
    <source>
        <strain evidence="2 3">JCM 4788</strain>
    </source>
</reference>
<dbReference type="CDD" id="cd17074">
    <property type="entry name" value="Ubl_CysO_like"/>
    <property type="match status" value="1"/>
</dbReference>